<keyword evidence="1" id="KW-1133">Transmembrane helix</keyword>
<proteinExistence type="predicted"/>
<reference evidence="2 3" key="1">
    <citation type="submission" date="2016-05" db="EMBL/GenBank/DDBJ databases">
        <title>A degradative enzymes factory behind the ericoid mycorrhizal symbiosis.</title>
        <authorList>
            <consortium name="DOE Joint Genome Institute"/>
            <person name="Martino E."/>
            <person name="Morin E."/>
            <person name="Grelet G."/>
            <person name="Kuo A."/>
            <person name="Kohler A."/>
            <person name="Daghino S."/>
            <person name="Barry K."/>
            <person name="Choi C."/>
            <person name="Cichocki N."/>
            <person name="Clum A."/>
            <person name="Copeland A."/>
            <person name="Hainaut M."/>
            <person name="Haridas S."/>
            <person name="Labutti K."/>
            <person name="Lindquist E."/>
            <person name="Lipzen A."/>
            <person name="Khouja H.-R."/>
            <person name="Murat C."/>
            <person name="Ohm R."/>
            <person name="Olson A."/>
            <person name="Spatafora J."/>
            <person name="Veneault-Fourrey C."/>
            <person name="Henrissat B."/>
            <person name="Grigoriev I."/>
            <person name="Martin F."/>
            <person name="Perotto S."/>
        </authorList>
    </citation>
    <scope>NUCLEOTIDE SEQUENCE [LARGE SCALE GENOMIC DNA]</scope>
    <source>
        <strain evidence="2 3">UAMH 7357</strain>
    </source>
</reference>
<dbReference type="Proteomes" id="UP000235672">
    <property type="component" value="Unassembled WGS sequence"/>
</dbReference>
<gene>
    <name evidence="2" type="ORF">NA56DRAFT_648270</name>
</gene>
<keyword evidence="3" id="KW-1185">Reference proteome</keyword>
<evidence type="ECO:0000256" key="1">
    <source>
        <dbReference type="SAM" id="Phobius"/>
    </source>
</evidence>
<organism evidence="2 3">
    <name type="scientific">Hyaloscypha hepaticicola</name>
    <dbReference type="NCBI Taxonomy" id="2082293"/>
    <lineage>
        <taxon>Eukaryota</taxon>
        <taxon>Fungi</taxon>
        <taxon>Dikarya</taxon>
        <taxon>Ascomycota</taxon>
        <taxon>Pezizomycotina</taxon>
        <taxon>Leotiomycetes</taxon>
        <taxon>Helotiales</taxon>
        <taxon>Hyaloscyphaceae</taxon>
        <taxon>Hyaloscypha</taxon>
    </lineage>
</organism>
<keyword evidence="1" id="KW-0472">Membrane</keyword>
<protein>
    <submittedName>
        <fullName evidence="2">Uncharacterized protein</fullName>
    </submittedName>
</protein>
<keyword evidence="1" id="KW-0812">Transmembrane</keyword>
<accession>A0A2J6PW38</accession>
<dbReference type="AlphaFoldDB" id="A0A2J6PW38"/>
<dbReference type="EMBL" id="KZ613496">
    <property type="protein sequence ID" value="PMD18126.1"/>
    <property type="molecule type" value="Genomic_DNA"/>
</dbReference>
<name>A0A2J6PW38_9HELO</name>
<evidence type="ECO:0000313" key="3">
    <source>
        <dbReference type="Proteomes" id="UP000235672"/>
    </source>
</evidence>
<evidence type="ECO:0000313" key="2">
    <source>
        <dbReference type="EMBL" id="PMD18126.1"/>
    </source>
</evidence>
<feature type="transmembrane region" description="Helical" evidence="1">
    <location>
        <begin position="6"/>
        <end position="28"/>
    </location>
</feature>
<sequence length="57" mass="6606">MFCLPAILQCTCAQVAILTQKVLTVLLCRKMSLKRRYLTPVVWRPRCSKGLKALKWK</sequence>